<sequence length="96" mass="11505">MKTIHNPYEILMQQMSELKKIVIDIRDRPKEDYTTKYYTRKEAAKICRRSVQTIDNYIDRGLLNAENFGDRGILIHHYQIFNKDNSLRELKCKKNA</sequence>
<accession>K2PQ66</accession>
<gene>
    <name evidence="1" type="ORF">I215_11484</name>
</gene>
<dbReference type="OrthoDB" id="1189461at2"/>
<proteinExistence type="predicted"/>
<dbReference type="RefSeq" id="WP_008992136.1">
    <property type="nucleotide sequence ID" value="NZ_AMSG01000017.1"/>
</dbReference>
<evidence type="ECO:0008006" key="3">
    <source>
        <dbReference type="Google" id="ProtNLM"/>
    </source>
</evidence>
<dbReference type="AlphaFoldDB" id="K2PQ66"/>
<reference evidence="1 2" key="1">
    <citation type="journal article" date="2012" name="J. Bacteriol.">
        <title>Genome Sequence of Galbibacter marinum Type Strain ck-I2-15.</title>
        <authorList>
            <person name="Lai Q."/>
            <person name="Li C."/>
            <person name="Shao Z."/>
        </authorList>
    </citation>
    <scope>NUCLEOTIDE SEQUENCE [LARGE SCALE GENOMIC DNA]</scope>
    <source>
        <strain evidence="2">ck-I2-15</strain>
    </source>
</reference>
<keyword evidence="2" id="KW-1185">Reference proteome</keyword>
<name>K2PQ66_9FLAO</name>
<dbReference type="EMBL" id="AMSG01000017">
    <property type="protein sequence ID" value="EKF54690.1"/>
    <property type="molecule type" value="Genomic_DNA"/>
</dbReference>
<comment type="caution">
    <text evidence="1">The sequence shown here is derived from an EMBL/GenBank/DDBJ whole genome shotgun (WGS) entry which is preliminary data.</text>
</comment>
<dbReference type="InterPro" id="IPR009061">
    <property type="entry name" value="DNA-bd_dom_put_sf"/>
</dbReference>
<dbReference type="eggNOG" id="ENOG503356K">
    <property type="taxonomic scope" value="Bacteria"/>
</dbReference>
<evidence type="ECO:0000313" key="1">
    <source>
        <dbReference type="EMBL" id="EKF54690.1"/>
    </source>
</evidence>
<evidence type="ECO:0000313" key="2">
    <source>
        <dbReference type="Proteomes" id="UP000007364"/>
    </source>
</evidence>
<organism evidence="1 2">
    <name type="scientific">Galbibacter marinus</name>
    <dbReference type="NCBI Taxonomy" id="555500"/>
    <lineage>
        <taxon>Bacteria</taxon>
        <taxon>Pseudomonadati</taxon>
        <taxon>Bacteroidota</taxon>
        <taxon>Flavobacteriia</taxon>
        <taxon>Flavobacteriales</taxon>
        <taxon>Flavobacteriaceae</taxon>
        <taxon>Galbibacter</taxon>
    </lineage>
</organism>
<dbReference type="Proteomes" id="UP000007364">
    <property type="component" value="Unassembled WGS sequence"/>
</dbReference>
<protein>
    <recommendedName>
        <fullName evidence="3">Helix-turn-helix domain-containing protein</fullName>
    </recommendedName>
</protein>
<dbReference type="SUPFAM" id="SSF46955">
    <property type="entry name" value="Putative DNA-binding domain"/>
    <property type="match status" value="1"/>
</dbReference>